<evidence type="ECO:0000259" key="6">
    <source>
        <dbReference type="Pfam" id="PF20519"/>
    </source>
</evidence>
<comment type="caution">
    <text evidence="7">The sequence shown here is derived from an EMBL/GenBank/DDBJ whole genome shotgun (WGS) entry which is preliminary data.</text>
</comment>
<comment type="similarity">
    <text evidence="2">Belongs to the polycystin family.</text>
</comment>
<evidence type="ECO:0000256" key="2">
    <source>
        <dbReference type="ARBA" id="ARBA00007200"/>
    </source>
</evidence>
<dbReference type="Pfam" id="PF20519">
    <property type="entry name" value="Polycystin_dom"/>
    <property type="match status" value="1"/>
</dbReference>
<keyword evidence="4" id="KW-1133">Transmembrane helix</keyword>
<evidence type="ECO:0000256" key="5">
    <source>
        <dbReference type="ARBA" id="ARBA00023136"/>
    </source>
</evidence>
<dbReference type="PANTHER" id="PTHR10877">
    <property type="entry name" value="POLYCYSTIN FAMILY MEMBER"/>
    <property type="match status" value="1"/>
</dbReference>
<dbReference type="OrthoDB" id="5988359at2759"/>
<name>A0A9W9Z8W4_9CNID</name>
<gene>
    <name evidence="7" type="ORF">OS493_030685</name>
</gene>
<dbReference type="GO" id="GO:0050982">
    <property type="term" value="P:detection of mechanical stimulus"/>
    <property type="evidence" value="ECO:0007669"/>
    <property type="project" value="TreeGrafter"/>
</dbReference>
<evidence type="ECO:0000256" key="4">
    <source>
        <dbReference type="ARBA" id="ARBA00022989"/>
    </source>
</evidence>
<dbReference type="GO" id="GO:0005262">
    <property type="term" value="F:calcium channel activity"/>
    <property type="evidence" value="ECO:0007669"/>
    <property type="project" value="TreeGrafter"/>
</dbReference>
<dbReference type="InterPro" id="IPR051223">
    <property type="entry name" value="Polycystin"/>
</dbReference>
<keyword evidence="5" id="KW-0472">Membrane</keyword>
<evidence type="ECO:0000256" key="1">
    <source>
        <dbReference type="ARBA" id="ARBA00004141"/>
    </source>
</evidence>
<evidence type="ECO:0000313" key="8">
    <source>
        <dbReference type="Proteomes" id="UP001163046"/>
    </source>
</evidence>
<keyword evidence="3" id="KW-0812">Transmembrane</keyword>
<feature type="domain" description="Polycystin" evidence="6">
    <location>
        <begin position="2"/>
        <end position="104"/>
    </location>
</feature>
<dbReference type="PANTHER" id="PTHR10877:SF150">
    <property type="entry name" value="REJ DOMAIN-CONTAINING PROTEIN"/>
    <property type="match status" value="1"/>
</dbReference>
<organism evidence="7 8">
    <name type="scientific">Desmophyllum pertusum</name>
    <dbReference type="NCBI Taxonomy" id="174260"/>
    <lineage>
        <taxon>Eukaryota</taxon>
        <taxon>Metazoa</taxon>
        <taxon>Cnidaria</taxon>
        <taxon>Anthozoa</taxon>
        <taxon>Hexacorallia</taxon>
        <taxon>Scleractinia</taxon>
        <taxon>Caryophylliina</taxon>
        <taxon>Caryophylliidae</taxon>
        <taxon>Desmophyllum</taxon>
    </lineage>
</organism>
<evidence type="ECO:0000313" key="7">
    <source>
        <dbReference type="EMBL" id="KAJ7377091.1"/>
    </source>
</evidence>
<sequence>MPRLRQLRVKPEPCNVLDYMKPAFPVCYGAYSEKYEDKTPYNKPGWIPVKNSTKKDELIQLCPKPWRYQNPGETDAVPKWGQFSFYPGGGYVADLGYEGKIGLMITEMLQKITGWTGNHALLY</sequence>
<dbReference type="Proteomes" id="UP001163046">
    <property type="component" value="Unassembled WGS sequence"/>
</dbReference>
<dbReference type="GO" id="GO:0016020">
    <property type="term" value="C:membrane"/>
    <property type="evidence" value="ECO:0007669"/>
    <property type="project" value="UniProtKB-SubCell"/>
</dbReference>
<dbReference type="InterPro" id="IPR046791">
    <property type="entry name" value="Polycystin_dom"/>
</dbReference>
<proteinExistence type="inferred from homology"/>
<comment type="subcellular location">
    <subcellularLocation>
        <location evidence="1">Membrane</location>
        <topology evidence="1">Multi-pass membrane protein</topology>
    </subcellularLocation>
</comment>
<protein>
    <recommendedName>
        <fullName evidence="6">Polycystin domain-containing protein</fullName>
    </recommendedName>
</protein>
<keyword evidence="8" id="KW-1185">Reference proteome</keyword>
<reference evidence="7" key="1">
    <citation type="submission" date="2023-01" db="EMBL/GenBank/DDBJ databases">
        <title>Genome assembly of the deep-sea coral Lophelia pertusa.</title>
        <authorList>
            <person name="Herrera S."/>
            <person name="Cordes E."/>
        </authorList>
    </citation>
    <scope>NUCLEOTIDE SEQUENCE</scope>
    <source>
        <strain evidence="7">USNM1676648</strain>
        <tissue evidence="7">Polyp</tissue>
    </source>
</reference>
<dbReference type="EMBL" id="MU826383">
    <property type="protein sequence ID" value="KAJ7377091.1"/>
    <property type="molecule type" value="Genomic_DNA"/>
</dbReference>
<accession>A0A9W9Z8W4</accession>
<dbReference type="AlphaFoldDB" id="A0A9W9Z8W4"/>
<evidence type="ECO:0000256" key="3">
    <source>
        <dbReference type="ARBA" id="ARBA00022692"/>
    </source>
</evidence>